<dbReference type="InterPro" id="IPR032033">
    <property type="entry name" value="Cytochrome_P460"/>
</dbReference>
<accession>A0A399EEN5</accession>
<feature type="signal peptide" evidence="1">
    <location>
        <begin position="1"/>
        <end position="23"/>
    </location>
</feature>
<dbReference type="InterPro" id="IPR038142">
    <property type="entry name" value="Cytochrome_P460_sp"/>
</dbReference>
<feature type="domain" description="Cytochrome P460" evidence="2">
    <location>
        <begin position="30"/>
        <end position="140"/>
    </location>
</feature>
<keyword evidence="4" id="KW-1185">Reference proteome</keyword>
<dbReference type="EMBL" id="QWLA01000085">
    <property type="protein sequence ID" value="RIH83087.1"/>
    <property type="molecule type" value="Genomic_DNA"/>
</dbReference>
<dbReference type="Gene3D" id="3.50.70.20">
    <property type="entry name" value="Cytochrome P460"/>
    <property type="match status" value="1"/>
</dbReference>
<evidence type="ECO:0000313" key="3">
    <source>
        <dbReference type="EMBL" id="RIH83087.1"/>
    </source>
</evidence>
<dbReference type="OrthoDB" id="34396at2"/>
<dbReference type="RefSeq" id="WP_119279940.1">
    <property type="nucleotide sequence ID" value="NZ_QWLA01000085.1"/>
</dbReference>
<evidence type="ECO:0000256" key="1">
    <source>
        <dbReference type="SAM" id="SignalP"/>
    </source>
</evidence>
<organism evidence="3 4">
    <name type="scientific">Calidithermus roseus</name>
    <dbReference type="NCBI Taxonomy" id="1644118"/>
    <lineage>
        <taxon>Bacteria</taxon>
        <taxon>Thermotogati</taxon>
        <taxon>Deinococcota</taxon>
        <taxon>Deinococci</taxon>
        <taxon>Thermales</taxon>
        <taxon>Thermaceae</taxon>
        <taxon>Calidithermus</taxon>
    </lineage>
</organism>
<dbReference type="Proteomes" id="UP000265341">
    <property type="component" value="Unassembled WGS sequence"/>
</dbReference>
<gene>
    <name evidence="3" type="ORF">Mrose_03158</name>
</gene>
<dbReference type="Pfam" id="PF16694">
    <property type="entry name" value="Cytochrome_P460"/>
    <property type="match status" value="1"/>
</dbReference>
<keyword evidence="1" id="KW-0732">Signal</keyword>
<protein>
    <submittedName>
        <fullName evidence="3">Cytochrome P460</fullName>
    </submittedName>
</protein>
<evidence type="ECO:0000259" key="2">
    <source>
        <dbReference type="Pfam" id="PF16694"/>
    </source>
</evidence>
<comment type="caution">
    <text evidence="3">The sequence shown here is derived from an EMBL/GenBank/DDBJ whole genome shotgun (WGS) entry which is preliminary data.</text>
</comment>
<evidence type="ECO:0000313" key="4">
    <source>
        <dbReference type="Proteomes" id="UP000265341"/>
    </source>
</evidence>
<dbReference type="CDD" id="cd20716">
    <property type="entry name" value="cyt_P460_fam"/>
    <property type="match status" value="1"/>
</dbReference>
<dbReference type="AlphaFoldDB" id="A0A399EEN5"/>
<proteinExistence type="predicted"/>
<sequence length="142" mass="15009">MKQRLLSAAVVALMLALAAGLNGVPPRYAEYGRWEVVADKGLPAGGPHAGQPKVVYANPLAAREWKSGKALPVGSIVVKTAGPADAPSLIAVMEKRAGGWYYEEYLPEGGKYVLKFGGPGKQQLCVGCHTGAKAKDYLFTRP</sequence>
<name>A0A399EEN5_9DEIN</name>
<feature type="chain" id="PRO_5017484587" evidence="1">
    <location>
        <begin position="24"/>
        <end position="142"/>
    </location>
</feature>
<reference evidence="3 4" key="1">
    <citation type="submission" date="2018-08" db="EMBL/GenBank/DDBJ databases">
        <title>Meiothermus roseus NBRC 110900 genome sequencing project.</title>
        <authorList>
            <person name="Da Costa M.S."/>
            <person name="Albuquerque L."/>
            <person name="Raposo P."/>
            <person name="Froufe H.J.C."/>
            <person name="Barroso C.S."/>
            <person name="Egas C."/>
        </authorList>
    </citation>
    <scope>NUCLEOTIDE SEQUENCE [LARGE SCALE GENOMIC DNA]</scope>
    <source>
        <strain evidence="3 4">NBRC 110900</strain>
    </source>
</reference>